<sequence>MKFQFVYPHLWIRHWRLRRALASYPLYDVPHKNRERDLPEASVKENFDYFMNSKSQRLSYLTEWLWKHFRVKISFDPQGIETLSHWMDNFAGGLTAGEMNDRYAFETYKPLWVGQLAGHNAIIDIGTFIGEYVIARRPGYYWDIYRGHLEEEATFCGPGYLRPTISGLPRGWKAGVITNTFRAAMDYRKASLIGATKSDKVPGRIIIIIKSVLYMARASDETLPFVFGDSADEPL</sequence>
<dbReference type="EMBL" id="LR743511">
    <property type="protein sequence ID" value="CAA2144460.1"/>
    <property type="molecule type" value="Genomic_DNA"/>
</dbReference>
<accession>A0A679K906</accession>
<gene>
    <name evidence="1" type="ORF">MBLL_03584</name>
</gene>
<name>A0A679K906_9HYPH</name>
<reference evidence="1" key="1">
    <citation type="submission" date="2019-12" db="EMBL/GenBank/DDBJ databases">
        <authorList>
            <person name="Cremers G."/>
        </authorList>
    </citation>
    <scope>NUCLEOTIDE SEQUENCE</scope>
    <source>
        <strain evidence="1">Mbul2</strain>
    </source>
</reference>
<evidence type="ECO:0000313" key="1">
    <source>
        <dbReference type="EMBL" id="CAA2144460.1"/>
    </source>
</evidence>
<organism evidence="1">
    <name type="scientific">Methylobacterium bullatum</name>
    <dbReference type="NCBI Taxonomy" id="570505"/>
    <lineage>
        <taxon>Bacteria</taxon>
        <taxon>Pseudomonadati</taxon>
        <taxon>Pseudomonadota</taxon>
        <taxon>Alphaproteobacteria</taxon>
        <taxon>Hyphomicrobiales</taxon>
        <taxon>Methylobacteriaceae</taxon>
        <taxon>Methylobacterium</taxon>
    </lineage>
</organism>
<dbReference type="AlphaFoldDB" id="A0A679K906"/>
<dbReference type="RefSeq" id="WP_339162726.1">
    <property type="nucleotide sequence ID" value="NZ_LR743511.1"/>
</dbReference>
<protein>
    <submittedName>
        <fullName evidence="1">Uncharacterized protein</fullName>
    </submittedName>
</protein>
<proteinExistence type="predicted"/>